<evidence type="ECO:0000313" key="2">
    <source>
        <dbReference type="EMBL" id="SAL23733.1"/>
    </source>
</evidence>
<protein>
    <recommendedName>
        <fullName evidence="1">Tox-GHH2 domain-containing protein</fullName>
    </recommendedName>
</protein>
<dbReference type="STRING" id="326475.AWB66_01280"/>
<reference evidence="2" key="1">
    <citation type="submission" date="2016-01" db="EMBL/GenBank/DDBJ databases">
        <authorList>
            <person name="Peeters Charlotte."/>
        </authorList>
    </citation>
    <scope>NUCLEOTIDE SEQUENCE</scope>
    <source>
        <strain evidence="2">LMG 22936</strain>
    </source>
</reference>
<proteinExistence type="predicted"/>
<dbReference type="InterPro" id="IPR028917">
    <property type="entry name" value="Tox-GHH2_domain"/>
</dbReference>
<gene>
    <name evidence="2" type="ORF">AWB66_01280</name>
</gene>
<comment type="caution">
    <text evidence="2">The sequence shown here is derived from an EMBL/GenBank/DDBJ whole genome shotgun (WGS) entry which is preliminary data.</text>
</comment>
<accession>A0A158FVS7</accession>
<dbReference type="EMBL" id="FCNZ02000004">
    <property type="protein sequence ID" value="SAL23733.1"/>
    <property type="molecule type" value="Genomic_DNA"/>
</dbReference>
<dbReference type="RefSeq" id="WP_087629444.1">
    <property type="nucleotide sequence ID" value="NZ_FCNZ02000004.1"/>
</dbReference>
<keyword evidence="3" id="KW-1185">Reference proteome</keyword>
<dbReference type="CDD" id="cd14740">
    <property type="entry name" value="PAAR_4"/>
    <property type="match status" value="1"/>
</dbReference>
<organism evidence="2 3">
    <name type="scientific">Caballeronia telluris</name>
    <dbReference type="NCBI Taxonomy" id="326475"/>
    <lineage>
        <taxon>Bacteria</taxon>
        <taxon>Pseudomonadati</taxon>
        <taxon>Pseudomonadota</taxon>
        <taxon>Betaproteobacteria</taxon>
        <taxon>Burkholderiales</taxon>
        <taxon>Burkholderiaceae</taxon>
        <taxon>Caballeronia</taxon>
    </lineage>
</organism>
<evidence type="ECO:0000259" key="1">
    <source>
        <dbReference type="Pfam" id="PF15635"/>
    </source>
</evidence>
<evidence type="ECO:0000313" key="3">
    <source>
        <dbReference type="Proteomes" id="UP000054717"/>
    </source>
</evidence>
<dbReference type="Pfam" id="PF15635">
    <property type="entry name" value="Tox-GHH2"/>
    <property type="match status" value="1"/>
</dbReference>
<feature type="domain" description="Tox-GHH2" evidence="1">
    <location>
        <begin position="202"/>
        <end position="309"/>
    </location>
</feature>
<dbReference type="Proteomes" id="UP000054717">
    <property type="component" value="Unassembled WGS sequence"/>
</dbReference>
<dbReference type="Pfam" id="PF13665">
    <property type="entry name" value="Tox-PAAR-like"/>
    <property type="match status" value="1"/>
</dbReference>
<name>A0A158FVS7_9BURK</name>
<sequence length="328" mass="35204">MSNQVYANGMEISCKESTGKTICAFPDVCFTPPQTPATPPGVPLPYPNTGMSSDTTDGSKSVLISGQEIMLKNKSYFKKSTGDEAGCAPKKGFVNSSIQGKVYFTAWSMDVQIEGENAVRNLDQTTGNHACPNSNESAPWPFIAGEAIAPNGACHSAVTAMKDHCSSPTDTSDSCCAVPQRQCVMVPKRSDKSCCCPNHGTTGHHAIPKQEMCEEGSAGKRPLKGNEGYKHEDAPCVCAEGGSPGKRDGDGMVGSHGLFHNAYKQGRTLHLEQSQPWDYPSAKTVAAQSVSKETQCPVDCIEKQIAVYHDSRIKVVRVSKQYEFVDDV</sequence>
<dbReference type="AlphaFoldDB" id="A0A158FVS7"/>